<evidence type="ECO:0000313" key="3">
    <source>
        <dbReference type="Proteomes" id="UP001139158"/>
    </source>
</evidence>
<proteinExistence type="predicted"/>
<gene>
    <name evidence="2" type="ORF">LJ757_08470</name>
</gene>
<dbReference type="EMBL" id="JAJFZV010000007">
    <property type="protein sequence ID" value="MCC3297834.1"/>
    <property type="molecule type" value="Genomic_DNA"/>
</dbReference>
<feature type="transmembrane region" description="Helical" evidence="1">
    <location>
        <begin position="126"/>
        <end position="147"/>
    </location>
</feature>
<protein>
    <submittedName>
        <fullName evidence="2">Uncharacterized protein</fullName>
    </submittedName>
</protein>
<keyword evidence="3" id="KW-1185">Reference proteome</keyword>
<accession>A0A9X1MD70</accession>
<keyword evidence="1" id="KW-0472">Membrane</keyword>
<dbReference type="AlphaFoldDB" id="A0A9X1MD70"/>
<name>A0A9X1MD70_9MICC</name>
<feature type="transmembrane region" description="Helical" evidence="1">
    <location>
        <begin position="50"/>
        <end position="73"/>
    </location>
</feature>
<keyword evidence="1" id="KW-1133">Transmembrane helix</keyword>
<feature type="transmembrane region" description="Helical" evidence="1">
    <location>
        <begin position="94"/>
        <end position="120"/>
    </location>
</feature>
<feature type="transmembrane region" description="Helical" evidence="1">
    <location>
        <begin position="21"/>
        <end position="44"/>
    </location>
</feature>
<organism evidence="2 3">
    <name type="scientific">Arthrobacter caoxuetaonis</name>
    <dbReference type="NCBI Taxonomy" id="2886935"/>
    <lineage>
        <taxon>Bacteria</taxon>
        <taxon>Bacillati</taxon>
        <taxon>Actinomycetota</taxon>
        <taxon>Actinomycetes</taxon>
        <taxon>Micrococcales</taxon>
        <taxon>Micrococcaceae</taxon>
        <taxon>Arthrobacter</taxon>
    </lineage>
</organism>
<evidence type="ECO:0000313" key="2">
    <source>
        <dbReference type="EMBL" id="MCC3297834.1"/>
    </source>
</evidence>
<sequence>MSVENARSKWGRARFGGSTAQLLAASLAVAVLVSAALGWLFMLLRNGDRPLLAFGIMAVFTLPIAAVLAWVVLVDRSTIAGAIEKPEDSVESAWYDKAASGAFTDILLVGGLGCAALTFLGTEGTAGLVLGGVVAFAMLDFGVRYLWQKKTAA</sequence>
<comment type="caution">
    <text evidence="2">The sequence shown here is derived from an EMBL/GenBank/DDBJ whole genome shotgun (WGS) entry which is preliminary data.</text>
</comment>
<evidence type="ECO:0000256" key="1">
    <source>
        <dbReference type="SAM" id="Phobius"/>
    </source>
</evidence>
<reference evidence="2" key="1">
    <citation type="submission" date="2021-10" db="EMBL/GenBank/DDBJ databases">
        <title>Novel species in genus Arthrobacter.</title>
        <authorList>
            <person name="Liu Y."/>
        </authorList>
    </citation>
    <scope>NUCLEOTIDE SEQUENCE</scope>
    <source>
        <strain evidence="2">Zg-Y453</strain>
    </source>
</reference>
<dbReference type="Proteomes" id="UP001139158">
    <property type="component" value="Unassembled WGS sequence"/>
</dbReference>
<keyword evidence="1" id="KW-0812">Transmembrane</keyword>
<dbReference type="RefSeq" id="WP_227895707.1">
    <property type="nucleotide sequence ID" value="NZ_CP099466.1"/>
</dbReference>